<accession>A0A919NR25</accession>
<dbReference type="Proteomes" id="UP000623608">
    <property type="component" value="Unassembled WGS sequence"/>
</dbReference>
<evidence type="ECO:0000313" key="2">
    <source>
        <dbReference type="Proteomes" id="UP000623608"/>
    </source>
</evidence>
<dbReference type="EMBL" id="BOMY01000041">
    <property type="protein sequence ID" value="GIF23559.1"/>
    <property type="molecule type" value="Genomic_DNA"/>
</dbReference>
<dbReference type="Pfam" id="PF09837">
    <property type="entry name" value="DUF2064"/>
    <property type="match status" value="1"/>
</dbReference>
<evidence type="ECO:0008006" key="3">
    <source>
        <dbReference type="Google" id="ProtNLM"/>
    </source>
</evidence>
<dbReference type="AlphaFoldDB" id="A0A919NR25"/>
<comment type="caution">
    <text evidence="1">The sequence shown here is derived from an EMBL/GenBank/DDBJ whole genome shotgun (WGS) entry which is preliminary data.</text>
</comment>
<dbReference type="Gene3D" id="3.90.550.10">
    <property type="entry name" value="Spore Coat Polysaccharide Biosynthesis Protein SpsA, Chain A"/>
    <property type="match status" value="1"/>
</dbReference>
<dbReference type="SUPFAM" id="SSF53448">
    <property type="entry name" value="Nucleotide-diphospho-sugar transferases"/>
    <property type="match status" value="1"/>
</dbReference>
<dbReference type="RefSeq" id="WP_203811447.1">
    <property type="nucleotide sequence ID" value="NZ_BOMY01000041.1"/>
</dbReference>
<dbReference type="InterPro" id="IPR018641">
    <property type="entry name" value="Trfase_1_rSAM/seldom-assoc"/>
</dbReference>
<proteinExistence type="predicted"/>
<gene>
    <name evidence="1" type="ORF">Ate02nite_62890</name>
</gene>
<dbReference type="PANTHER" id="PTHR36529:SF1">
    <property type="entry name" value="GLYCOSYLTRANSFERASE"/>
    <property type="match status" value="1"/>
</dbReference>
<keyword evidence="2" id="KW-1185">Reference proteome</keyword>
<dbReference type="InterPro" id="IPR029044">
    <property type="entry name" value="Nucleotide-diphossugar_trans"/>
</dbReference>
<protein>
    <recommendedName>
        <fullName evidence="3">Glycosyltransferase</fullName>
    </recommendedName>
</protein>
<sequence>MSVQILVLAKTPVAGRVKTRLCPPCTPRQAARLAAAALADTLDAVAATPAAARILVVDGDLPAPPGWGRVVQRGGPLGERLAHAYADTAVPGTASLLIGMDTPQAGPALLGDAAARLVADGADAVLGLAADGGWWALGLRDPAHAQVLRDVPMSTSDTGVLTLAALTARGLRVTALPVLTDVDTAPDAYAVAALCPPGSRFAAAVPELVPA</sequence>
<dbReference type="PANTHER" id="PTHR36529">
    <property type="entry name" value="SLL1095 PROTEIN"/>
    <property type="match status" value="1"/>
</dbReference>
<organism evidence="1 2">
    <name type="scientific">Paractinoplanes tereljensis</name>
    <dbReference type="NCBI Taxonomy" id="571912"/>
    <lineage>
        <taxon>Bacteria</taxon>
        <taxon>Bacillati</taxon>
        <taxon>Actinomycetota</taxon>
        <taxon>Actinomycetes</taxon>
        <taxon>Micromonosporales</taxon>
        <taxon>Micromonosporaceae</taxon>
        <taxon>Paractinoplanes</taxon>
    </lineage>
</organism>
<name>A0A919NR25_9ACTN</name>
<evidence type="ECO:0000313" key="1">
    <source>
        <dbReference type="EMBL" id="GIF23559.1"/>
    </source>
</evidence>
<reference evidence="1" key="1">
    <citation type="submission" date="2021-01" db="EMBL/GenBank/DDBJ databases">
        <title>Whole genome shotgun sequence of Actinoplanes tereljensis NBRC 105297.</title>
        <authorList>
            <person name="Komaki H."/>
            <person name="Tamura T."/>
        </authorList>
    </citation>
    <scope>NUCLEOTIDE SEQUENCE</scope>
    <source>
        <strain evidence="1">NBRC 105297</strain>
    </source>
</reference>